<reference evidence="3 4" key="1">
    <citation type="submission" date="2020-08" db="EMBL/GenBank/DDBJ databases">
        <title>Genomic Encyclopedia of Type Strains, Phase IV (KMG-IV): sequencing the most valuable type-strain genomes for metagenomic binning, comparative biology and taxonomic classification.</title>
        <authorList>
            <person name="Goeker M."/>
        </authorList>
    </citation>
    <scope>NUCLEOTIDE SEQUENCE [LARGE SCALE GENOMIC DNA]</scope>
    <source>
        <strain evidence="3 4">DSM 45615</strain>
    </source>
</reference>
<dbReference type="AlphaFoldDB" id="A0A840PAD4"/>
<dbReference type="EMBL" id="JACHGN010000009">
    <property type="protein sequence ID" value="MBB5134821.1"/>
    <property type="molecule type" value="Genomic_DNA"/>
</dbReference>
<feature type="transmembrane region" description="Helical" evidence="1">
    <location>
        <begin position="26"/>
        <end position="45"/>
    </location>
</feature>
<keyword evidence="1" id="KW-1133">Transmembrane helix</keyword>
<comment type="caution">
    <text evidence="3">The sequence shown here is derived from an EMBL/GenBank/DDBJ whole genome shotgun (WGS) entry which is preliminary data.</text>
</comment>
<protein>
    <recommendedName>
        <fullName evidence="2">DUF4350 domain-containing protein</fullName>
    </recommendedName>
</protein>
<evidence type="ECO:0000313" key="3">
    <source>
        <dbReference type="EMBL" id="MBB5134821.1"/>
    </source>
</evidence>
<evidence type="ECO:0000259" key="2">
    <source>
        <dbReference type="Pfam" id="PF14258"/>
    </source>
</evidence>
<dbReference type="Pfam" id="PF14258">
    <property type="entry name" value="DUF4350"/>
    <property type="match status" value="1"/>
</dbReference>
<evidence type="ECO:0000256" key="1">
    <source>
        <dbReference type="SAM" id="Phobius"/>
    </source>
</evidence>
<sequence>MSAPAAPSTSLAPTPGVVWRRWRGTLVVGLLVLFTAGVVAVFSGGDSGEANDPADSSLSGSLGLARLLAQEGVRVERVTSAATAAAAAEAAGGDALLLVTALSYLTPGDLRTLADAPGDRLLAGVVSPHLAPGVTAVDRARPRSREPECALPAAVKAGSAYLGGVALDGPPGAIGCYPSADGPTLVSYTHQGRRITVAGGAEFLTNLRLAEDGNAALAMNLTGARSTVVWLTAPDEPPPLAGPSGRSFEELIPAGVWWAAGQLALAVALLALWRGRRLGPVVAERLPVVVRAAETVEGRGRLYRAGRARDRASAALRAGLLDRIVPRLGLPPDSGRDAVIAAVTARTGRDGHEVAAILYGPPPADDAGLVALASTLDTLERQVKDS</sequence>
<evidence type="ECO:0000313" key="4">
    <source>
        <dbReference type="Proteomes" id="UP000578449"/>
    </source>
</evidence>
<keyword evidence="1" id="KW-0472">Membrane</keyword>
<dbReference type="Proteomes" id="UP000578449">
    <property type="component" value="Unassembled WGS sequence"/>
</dbReference>
<dbReference type="InterPro" id="IPR025646">
    <property type="entry name" value="DUF4350"/>
</dbReference>
<feature type="domain" description="DUF4350" evidence="2">
    <location>
        <begin position="55"/>
        <end position="222"/>
    </location>
</feature>
<organism evidence="3 4">
    <name type="scientific">Thermocatellispora tengchongensis</name>
    <dbReference type="NCBI Taxonomy" id="1073253"/>
    <lineage>
        <taxon>Bacteria</taxon>
        <taxon>Bacillati</taxon>
        <taxon>Actinomycetota</taxon>
        <taxon>Actinomycetes</taxon>
        <taxon>Streptosporangiales</taxon>
        <taxon>Streptosporangiaceae</taxon>
        <taxon>Thermocatellispora</taxon>
    </lineage>
</organism>
<keyword evidence="1" id="KW-0812">Transmembrane</keyword>
<proteinExistence type="predicted"/>
<dbReference type="RefSeq" id="WP_185051705.1">
    <property type="nucleotide sequence ID" value="NZ_BAABIX010000004.1"/>
</dbReference>
<name>A0A840PAD4_9ACTN</name>
<keyword evidence="4" id="KW-1185">Reference proteome</keyword>
<gene>
    <name evidence="3" type="ORF">HNP84_004555</name>
</gene>
<accession>A0A840PAD4</accession>